<feature type="compositionally biased region" description="Low complexity" evidence="7">
    <location>
        <begin position="10"/>
        <end position="28"/>
    </location>
</feature>
<evidence type="ECO:0000256" key="1">
    <source>
        <dbReference type="ARBA" id="ARBA00022741"/>
    </source>
</evidence>
<dbReference type="PANTHER" id="PTHR47959">
    <property type="entry name" value="ATP-DEPENDENT RNA HELICASE RHLE-RELATED"/>
    <property type="match status" value="1"/>
</dbReference>
<dbReference type="OrthoDB" id="10261904at2759"/>
<dbReference type="EMBL" id="UZAU01000245">
    <property type="status" value="NOT_ANNOTATED_CDS"/>
    <property type="molecule type" value="Genomic_DNA"/>
</dbReference>
<name>A0A803PAH2_CANSA</name>
<dbReference type="GO" id="GO:0005524">
    <property type="term" value="F:ATP binding"/>
    <property type="evidence" value="ECO:0007669"/>
    <property type="project" value="UniProtKB-KW"/>
</dbReference>
<feature type="compositionally biased region" description="Basic and acidic residues" evidence="7">
    <location>
        <begin position="465"/>
        <end position="474"/>
    </location>
</feature>
<evidence type="ECO:0000259" key="10">
    <source>
        <dbReference type="PROSITE" id="PS51195"/>
    </source>
</evidence>
<feature type="domain" description="Helicase C-terminal" evidence="9">
    <location>
        <begin position="282"/>
        <end position="429"/>
    </location>
</feature>
<dbReference type="InterPro" id="IPR014001">
    <property type="entry name" value="Helicase_ATP-bd"/>
</dbReference>
<dbReference type="Gramene" id="evm.model.03.8">
    <property type="protein sequence ID" value="cds.evm.model.03.8"/>
    <property type="gene ID" value="evm.TU.03.8"/>
</dbReference>
<accession>A0A803PAH2</accession>
<dbReference type="InterPro" id="IPR011545">
    <property type="entry name" value="DEAD/DEAH_box_helicase_dom"/>
</dbReference>
<keyword evidence="4 6" id="KW-0067">ATP-binding</keyword>
<keyword evidence="3 6" id="KW-0347">Helicase</keyword>
<dbReference type="SMART" id="SM00490">
    <property type="entry name" value="HELICc"/>
    <property type="match status" value="1"/>
</dbReference>
<proteinExistence type="inferred from homology"/>
<dbReference type="Pfam" id="PF00270">
    <property type="entry name" value="DEAD"/>
    <property type="match status" value="1"/>
</dbReference>
<dbReference type="PANTHER" id="PTHR47959:SF24">
    <property type="entry name" value="ATP-DEPENDENT RNA HELICASE"/>
    <property type="match status" value="1"/>
</dbReference>
<organism evidence="11 12">
    <name type="scientific">Cannabis sativa</name>
    <name type="common">Hemp</name>
    <name type="synonym">Marijuana</name>
    <dbReference type="NCBI Taxonomy" id="3483"/>
    <lineage>
        <taxon>Eukaryota</taxon>
        <taxon>Viridiplantae</taxon>
        <taxon>Streptophyta</taxon>
        <taxon>Embryophyta</taxon>
        <taxon>Tracheophyta</taxon>
        <taxon>Spermatophyta</taxon>
        <taxon>Magnoliopsida</taxon>
        <taxon>eudicotyledons</taxon>
        <taxon>Gunneridae</taxon>
        <taxon>Pentapetalae</taxon>
        <taxon>rosids</taxon>
        <taxon>fabids</taxon>
        <taxon>Rosales</taxon>
        <taxon>Cannabaceae</taxon>
        <taxon>Cannabis</taxon>
    </lineage>
</organism>
<feature type="region of interest" description="Disordered" evidence="7">
    <location>
        <begin position="451"/>
        <end position="498"/>
    </location>
</feature>
<feature type="domain" description="Helicase ATP-binding" evidence="8">
    <location>
        <begin position="83"/>
        <end position="255"/>
    </location>
</feature>
<evidence type="ECO:0008006" key="13">
    <source>
        <dbReference type="Google" id="ProtNLM"/>
    </source>
</evidence>
<dbReference type="GO" id="GO:0003724">
    <property type="term" value="F:RNA helicase activity"/>
    <property type="evidence" value="ECO:0007669"/>
    <property type="project" value="InterPro"/>
</dbReference>
<comment type="similarity">
    <text evidence="6">Belongs to the DEAD box helicase family.</text>
</comment>
<dbReference type="GO" id="GO:0003676">
    <property type="term" value="F:nucleic acid binding"/>
    <property type="evidence" value="ECO:0007669"/>
    <property type="project" value="InterPro"/>
</dbReference>
<evidence type="ECO:0000256" key="7">
    <source>
        <dbReference type="SAM" id="MobiDB-lite"/>
    </source>
</evidence>
<dbReference type="SUPFAM" id="SSF52540">
    <property type="entry name" value="P-loop containing nucleoside triphosphate hydrolases"/>
    <property type="match status" value="1"/>
</dbReference>
<feature type="domain" description="DEAD-box RNA helicase Q" evidence="10">
    <location>
        <begin position="52"/>
        <end position="80"/>
    </location>
</feature>
<dbReference type="Pfam" id="PF00271">
    <property type="entry name" value="Helicase_C"/>
    <property type="match status" value="1"/>
</dbReference>
<keyword evidence="2 6" id="KW-0378">Hydrolase</keyword>
<feature type="compositionally biased region" description="Basic and acidic residues" evidence="7">
    <location>
        <begin position="35"/>
        <end position="44"/>
    </location>
</feature>
<dbReference type="GO" id="GO:0016787">
    <property type="term" value="F:hydrolase activity"/>
    <property type="evidence" value="ECO:0007669"/>
    <property type="project" value="UniProtKB-KW"/>
</dbReference>
<feature type="short sequence motif" description="Q motif" evidence="5">
    <location>
        <begin position="52"/>
        <end position="80"/>
    </location>
</feature>
<dbReference type="PROSITE" id="PS00039">
    <property type="entry name" value="DEAD_ATP_HELICASE"/>
    <property type="match status" value="1"/>
</dbReference>
<dbReference type="PROSITE" id="PS51195">
    <property type="entry name" value="Q_MOTIF"/>
    <property type="match status" value="1"/>
</dbReference>
<evidence type="ECO:0000256" key="5">
    <source>
        <dbReference type="PROSITE-ProRule" id="PRU00552"/>
    </source>
</evidence>
<feature type="region of interest" description="Disordered" evidence="7">
    <location>
        <begin position="1"/>
        <end position="54"/>
    </location>
</feature>
<dbReference type="PROSITE" id="PS51194">
    <property type="entry name" value="HELICASE_CTER"/>
    <property type="match status" value="1"/>
</dbReference>
<evidence type="ECO:0000259" key="8">
    <source>
        <dbReference type="PROSITE" id="PS51192"/>
    </source>
</evidence>
<dbReference type="EnsemblPlants" id="evm.model.03.8">
    <property type="protein sequence ID" value="cds.evm.model.03.8"/>
    <property type="gene ID" value="evm.TU.03.8"/>
</dbReference>
<dbReference type="OMA" id="IMIFTDT"/>
<feature type="compositionally biased region" description="Acidic residues" evidence="7">
    <location>
        <begin position="488"/>
        <end position="498"/>
    </location>
</feature>
<dbReference type="InterPro" id="IPR014014">
    <property type="entry name" value="RNA_helicase_DEAD_Q_motif"/>
</dbReference>
<reference evidence="11" key="1">
    <citation type="submission" date="2018-11" db="EMBL/GenBank/DDBJ databases">
        <authorList>
            <person name="Grassa J C."/>
        </authorList>
    </citation>
    <scope>NUCLEOTIDE SEQUENCE [LARGE SCALE GENOMIC DNA]</scope>
</reference>
<evidence type="ECO:0000256" key="6">
    <source>
        <dbReference type="RuleBase" id="RU000492"/>
    </source>
</evidence>
<dbReference type="SMART" id="SM00487">
    <property type="entry name" value="DEXDc"/>
    <property type="match status" value="1"/>
</dbReference>
<dbReference type="AlphaFoldDB" id="A0A803PAH2"/>
<gene>
    <name evidence="11" type="primary">LOC115708886</name>
</gene>
<dbReference type="PROSITE" id="PS51192">
    <property type="entry name" value="HELICASE_ATP_BIND_1"/>
    <property type="match status" value="1"/>
</dbReference>
<evidence type="ECO:0000256" key="2">
    <source>
        <dbReference type="ARBA" id="ARBA00022801"/>
    </source>
</evidence>
<dbReference type="InterPro" id="IPR027417">
    <property type="entry name" value="P-loop_NTPase"/>
</dbReference>
<dbReference type="InterPro" id="IPR001650">
    <property type="entry name" value="Helicase_C-like"/>
</dbReference>
<evidence type="ECO:0000256" key="3">
    <source>
        <dbReference type="ARBA" id="ARBA00022806"/>
    </source>
</evidence>
<protein>
    <recommendedName>
        <fullName evidence="13">DEAD-box ATP-dependent RNA helicase 36</fullName>
    </recommendedName>
</protein>
<evidence type="ECO:0000313" key="12">
    <source>
        <dbReference type="Proteomes" id="UP000596661"/>
    </source>
</evidence>
<keyword evidence="12" id="KW-1185">Reference proteome</keyword>
<dbReference type="CDD" id="cd17955">
    <property type="entry name" value="DEADc_DDX49"/>
    <property type="match status" value="1"/>
</dbReference>
<dbReference type="Proteomes" id="UP000596661">
    <property type="component" value="Chromosome 3"/>
</dbReference>
<dbReference type="InterPro" id="IPR050079">
    <property type="entry name" value="DEAD_box_RNA_helicase"/>
</dbReference>
<reference evidence="11" key="2">
    <citation type="submission" date="2021-03" db="UniProtKB">
        <authorList>
            <consortium name="EnsemblPlants"/>
        </authorList>
    </citation>
    <scope>IDENTIFICATION</scope>
</reference>
<keyword evidence="1 6" id="KW-0547">Nucleotide-binding</keyword>
<sequence length="498" mass="56126">MEEEDEVNESFPLFKPSKNPKPLSKPKPTAADSNPEPHFERSTDADPSPTTTTFKNLGLTEWAVETCKELGMKKPTPVQAHCIPKILAGRDVLGLAQTGSGKTAAFALPIMHRLTADPYGVFALVVTPTRELAFQLAEQFRALGSAVHLRCAVIVGGEDMLTQMKKLVERPHVVIATPGRLKVLLENSEIPPVFSNTKFLVLDEADRVLDVGFEEELRMVFQCIPKKRQTLLFSATMTENLQALLEVSPNKAYFYEEYQGFKTVDTLKQQYLLVPNDVKDVYLVHILSKMEDMGVRSAMIFVSTCRTCHQLSLLLEHLDQTAVAMHSFNSQPLRLTALNRFKSGKVPVLLATDVASRGLDIPTVDLVINYDIPRFPRDYIHRVGRTARAGRGGLAISFVSQTDVDLVHEIEAVIGKQLEEFQCKEHEVLSDIRKIYSARRVAIMKMRDDGFEEKAKERKKQKRKTLAEKGLLDKRSRKRKRQKRTAEAEIEVEAEQTE</sequence>
<dbReference type="InterPro" id="IPR000629">
    <property type="entry name" value="RNA-helicase_DEAD-box_CS"/>
</dbReference>
<evidence type="ECO:0000313" key="11">
    <source>
        <dbReference type="EnsemblPlants" id="cds.evm.model.03.8"/>
    </source>
</evidence>
<dbReference type="GO" id="GO:0005829">
    <property type="term" value="C:cytosol"/>
    <property type="evidence" value="ECO:0007669"/>
    <property type="project" value="TreeGrafter"/>
</dbReference>
<dbReference type="Gene3D" id="3.40.50.300">
    <property type="entry name" value="P-loop containing nucleotide triphosphate hydrolases"/>
    <property type="match status" value="2"/>
</dbReference>
<dbReference type="CDD" id="cd18787">
    <property type="entry name" value="SF2_C_DEAD"/>
    <property type="match status" value="1"/>
</dbReference>
<evidence type="ECO:0000259" key="9">
    <source>
        <dbReference type="PROSITE" id="PS51194"/>
    </source>
</evidence>
<evidence type="ECO:0000256" key="4">
    <source>
        <dbReference type="ARBA" id="ARBA00022840"/>
    </source>
</evidence>